<dbReference type="EMBL" id="DF977467">
    <property type="protein sequence ID" value="GAW26137.1"/>
    <property type="molecule type" value="Genomic_DNA"/>
</dbReference>
<evidence type="ECO:0000256" key="6">
    <source>
        <dbReference type="SAM" id="Phobius"/>
    </source>
</evidence>
<keyword evidence="4 6" id="KW-1133">Transmembrane helix</keyword>
<dbReference type="Gene3D" id="1.20.1250.20">
    <property type="entry name" value="MFS general substrate transporter like domains"/>
    <property type="match status" value="1"/>
</dbReference>
<reference evidence="7" key="1">
    <citation type="submission" date="2016-03" db="EMBL/GenBank/DDBJ databases">
        <title>Draft genome sequence of Rosellinia necatrix.</title>
        <authorList>
            <person name="Kanematsu S."/>
        </authorList>
    </citation>
    <scope>NUCLEOTIDE SEQUENCE [LARGE SCALE GENOMIC DNA]</scope>
    <source>
        <strain evidence="7">W97</strain>
    </source>
</reference>
<evidence type="ECO:0000256" key="4">
    <source>
        <dbReference type="ARBA" id="ARBA00022989"/>
    </source>
</evidence>
<keyword evidence="3 6" id="KW-0812">Transmembrane</keyword>
<evidence type="ECO:0000256" key="5">
    <source>
        <dbReference type="ARBA" id="ARBA00023136"/>
    </source>
</evidence>
<dbReference type="GO" id="GO:0022857">
    <property type="term" value="F:transmembrane transporter activity"/>
    <property type="evidence" value="ECO:0007669"/>
    <property type="project" value="TreeGrafter"/>
</dbReference>
<dbReference type="AlphaFoldDB" id="A0A1S8A7U9"/>
<keyword evidence="2" id="KW-0813">Transport</keyword>
<evidence type="ECO:0000256" key="3">
    <source>
        <dbReference type="ARBA" id="ARBA00022692"/>
    </source>
</evidence>
<sequence length="120" mass="13649">MDSRPGERQEDSAAKKTQIQEARVVSKLDWNIMTLFFVLYMLAFLDRSNIGNARIAGLDEDFHLGGNRYQWLINIFYIAYVLAEFGILLWKLFPPHIVGATVVFGWYVGAPCHCHSGTPV</sequence>
<comment type="subcellular location">
    <subcellularLocation>
        <location evidence="1">Membrane</location>
        <topology evidence="1">Multi-pass membrane protein</topology>
    </subcellularLocation>
</comment>
<dbReference type="Proteomes" id="UP000054516">
    <property type="component" value="Unassembled WGS sequence"/>
</dbReference>
<dbReference type="OrthoDB" id="4778499at2759"/>
<gene>
    <name evidence="7" type="ORF">SAMD00023353_2200720</name>
</gene>
<evidence type="ECO:0000313" key="7">
    <source>
        <dbReference type="EMBL" id="GAW26137.1"/>
    </source>
</evidence>
<evidence type="ECO:0000256" key="2">
    <source>
        <dbReference type="ARBA" id="ARBA00022448"/>
    </source>
</evidence>
<feature type="transmembrane region" description="Helical" evidence="6">
    <location>
        <begin position="28"/>
        <end position="45"/>
    </location>
</feature>
<accession>A0A1S8A7U9</accession>
<keyword evidence="8" id="KW-1185">Reference proteome</keyword>
<evidence type="ECO:0000313" key="8">
    <source>
        <dbReference type="Proteomes" id="UP000054516"/>
    </source>
</evidence>
<organism evidence="7">
    <name type="scientific">Rosellinia necatrix</name>
    <name type="common">White root-rot fungus</name>
    <dbReference type="NCBI Taxonomy" id="77044"/>
    <lineage>
        <taxon>Eukaryota</taxon>
        <taxon>Fungi</taxon>
        <taxon>Dikarya</taxon>
        <taxon>Ascomycota</taxon>
        <taxon>Pezizomycotina</taxon>
        <taxon>Sordariomycetes</taxon>
        <taxon>Xylariomycetidae</taxon>
        <taxon>Xylariales</taxon>
        <taxon>Xylariaceae</taxon>
        <taxon>Rosellinia</taxon>
    </lineage>
</organism>
<evidence type="ECO:0000256" key="1">
    <source>
        <dbReference type="ARBA" id="ARBA00004141"/>
    </source>
</evidence>
<dbReference type="InterPro" id="IPR036259">
    <property type="entry name" value="MFS_trans_sf"/>
</dbReference>
<dbReference type="PANTHER" id="PTHR43791:SF36">
    <property type="entry name" value="TRANSPORTER, PUTATIVE (AFU_ORTHOLOGUE AFUA_6G08340)-RELATED"/>
    <property type="match status" value="1"/>
</dbReference>
<keyword evidence="5 6" id="KW-0472">Membrane</keyword>
<dbReference type="SUPFAM" id="SSF103473">
    <property type="entry name" value="MFS general substrate transporter"/>
    <property type="match status" value="1"/>
</dbReference>
<name>A0A1S8A7U9_ROSNE</name>
<feature type="transmembrane region" description="Helical" evidence="6">
    <location>
        <begin position="71"/>
        <end position="90"/>
    </location>
</feature>
<protein>
    <submittedName>
        <fullName evidence="7">Putative pantothenate transporter liz1</fullName>
    </submittedName>
</protein>
<dbReference type="PANTHER" id="PTHR43791">
    <property type="entry name" value="PERMEASE-RELATED"/>
    <property type="match status" value="1"/>
</dbReference>
<dbReference type="GO" id="GO:0016020">
    <property type="term" value="C:membrane"/>
    <property type="evidence" value="ECO:0007669"/>
    <property type="project" value="UniProtKB-SubCell"/>
</dbReference>
<proteinExistence type="predicted"/>